<keyword evidence="3" id="KW-1185">Reference proteome</keyword>
<proteinExistence type="predicted"/>
<evidence type="ECO:0000256" key="1">
    <source>
        <dbReference type="SAM" id="SignalP"/>
    </source>
</evidence>
<feature type="chain" id="PRO_5045297784" evidence="1">
    <location>
        <begin position="26"/>
        <end position="325"/>
    </location>
</feature>
<evidence type="ECO:0000313" key="3">
    <source>
        <dbReference type="Proteomes" id="UP001595711"/>
    </source>
</evidence>
<dbReference type="Gene3D" id="3.40.190.10">
    <property type="entry name" value="Periplasmic binding protein-like II"/>
    <property type="match status" value="2"/>
</dbReference>
<keyword evidence="1" id="KW-0732">Signal</keyword>
<reference evidence="3" key="1">
    <citation type="journal article" date="2019" name="Int. J. Syst. Evol. Microbiol.">
        <title>The Global Catalogue of Microorganisms (GCM) 10K type strain sequencing project: providing services to taxonomists for standard genome sequencing and annotation.</title>
        <authorList>
            <consortium name="The Broad Institute Genomics Platform"/>
            <consortium name="The Broad Institute Genome Sequencing Center for Infectious Disease"/>
            <person name="Wu L."/>
            <person name="Ma J."/>
        </authorList>
    </citation>
    <scope>NUCLEOTIDE SEQUENCE [LARGE SCALE GENOMIC DNA]</scope>
    <source>
        <strain evidence="3">KCTC 42182</strain>
    </source>
</reference>
<organism evidence="2 3">
    <name type="scientific">Ferrovibrio xuzhouensis</name>
    <dbReference type="NCBI Taxonomy" id="1576914"/>
    <lineage>
        <taxon>Bacteria</taxon>
        <taxon>Pseudomonadati</taxon>
        <taxon>Pseudomonadota</taxon>
        <taxon>Alphaproteobacteria</taxon>
        <taxon>Rhodospirillales</taxon>
        <taxon>Rhodospirillaceae</taxon>
        <taxon>Ferrovibrio</taxon>
    </lineage>
</organism>
<dbReference type="RefSeq" id="WP_379729403.1">
    <property type="nucleotide sequence ID" value="NZ_JBHRYJ010000005.1"/>
</dbReference>
<dbReference type="EMBL" id="JBHRYJ010000005">
    <property type="protein sequence ID" value="MFC3677806.1"/>
    <property type="molecule type" value="Genomic_DNA"/>
</dbReference>
<protein>
    <submittedName>
        <fullName evidence="2">TAXI family TRAP transporter solute-binding subunit</fullName>
    </submittedName>
</protein>
<sequence length="325" mass="34871">MRCLFARFALAVAVFGLAAAGPAAAQTRVTLKSATASSSYYVMMVQLGEVLRAETKGQIQATVEESQGSVQNVKEAGKRPGNFVFTTPPSLLAAAREGRKPFEGETGYDGIRTLFVMPYVTVHFVVREDSGVKQLSDLAGKDFISGGHGTFCDGRTRTIFKLLGLEDKVNFVDVELASADNALKNRKVVGYATCSSHPTPQLQELATTTAIRILPLTPAQTEIVVKNDPSSSPITIAKGTYKGVDVDVPTVGVPVGAYATTHMDDATAYAIVKAFWAKKDEMAKTNPWWAAVTPDLISALHNTRLHPGALKYYKEAGVTIPADMQ</sequence>
<feature type="signal peptide" evidence="1">
    <location>
        <begin position="1"/>
        <end position="25"/>
    </location>
</feature>
<dbReference type="PANTHER" id="PTHR42941">
    <property type="entry name" value="SLL1037 PROTEIN"/>
    <property type="match status" value="1"/>
</dbReference>
<evidence type="ECO:0000313" key="2">
    <source>
        <dbReference type="EMBL" id="MFC3677806.1"/>
    </source>
</evidence>
<name>A0ABV7VMN8_9PROT</name>
<dbReference type="Pfam" id="PF16868">
    <property type="entry name" value="NMT1_3"/>
    <property type="match status" value="1"/>
</dbReference>
<dbReference type="SUPFAM" id="SSF53850">
    <property type="entry name" value="Periplasmic binding protein-like II"/>
    <property type="match status" value="1"/>
</dbReference>
<dbReference type="InterPro" id="IPR011852">
    <property type="entry name" value="TRAP_TAXI"/>
</dbReference>
<dbReference type="NCBIfam" id="TIGR02122">
    <property type="entry name" value="TRAP_TAXI"/>
    <property type="match status" value="1"/>
</dbReference>
<gene>
    <name evidence="2" type="ORF">ACFOOQ_19795</name>
</gene>
<dbReference type="Proteomes" id="UP001595711">
    <property type="component" value="Unassembled WGS sequence"/>
</dbReference>
<dbReference type="PANTHER" id="PTHR42941:SF1">
    <property type="entry name" value="SLL1037 PROTEIN"/>
    <property type="match status" value="1"/>
</dbReference>
<accession>A0ABV7VMN8</accession>
<comment type="caution">
    <text evidence="2">The sequence shown here is derived from an EMBL/GenBank/DDBJ whole genome shotgun (WGS) entry which is preliminary data.</text>
</comment>